<comment type="catalytic activity">
    <reaction evidence="6">
        <text>L-valine + 2-oxoglutarate = 3-methyl-2-oxobutanoate + L-glutamate</text>
        <dbReference type="Rhea" id="RHEA:24813"/>
        <dbReference type="ChEBI" id="CHEBI:11851"/>
        <dbReference type="ChEBI" id="CHEBI:16810"/>
        <dbReference type="ChEBI" id="CHEBI:29985"/>
        <dbReference type="ChEBI" id="CHEBI:57762"/>
        <dbReference type="EC" id="2.6.1.42"/>
    </reaction>
</comment>
<protein>
    <recommendedName>
        <fullName evidence="5">branched-chain-amino-acid transaminase</fullName>
        <ecNumber evidence="5">2.6.1.42</ecNumber>
    </recommendedName>
</protein>
<dbReference type="SUPFAM" id="SSF56752">
    <property type="entry name" value="D-aminoacid aminotransferase-like PLP-dependent enzymes"/>
    <property type="match status" value="1"/>
</dbReference>
<evidence type="ECO:0000256" key="5">
    <source>
        <dbReference type="ARBA" id="ARBA00013053"/>
    </source>
</evidence>
<dbReference type="Gene3D" id="3.20.10.10">
    <property type="entry name" value="D-amino Acid Aminotransferase, subunit A, domain 2"/>
    <property type="match status" value="1"/>
</dbReference>
<comment type="catalytic activity">
    <reaction evidence="7">
        <text>L-isoleucine + 2-oxoglutarate = (S)-3-methyl-2-oxopentanoate + L-glutamate</text>
        <dbReference type="Rhea" id="RHEA:24801"/>
        <dbReference type="ChEBI" id="CHEBI:16810"/>
        <dbReference type="ChEBI" id="CHEBI:29985"/>
        <dbReference type="ChEBI" id="CHEBI:35146"/>
        <dbReference type="ChEBI" id="CHEBI:58045"/>
        <dbReference type="EC" id="2.6.1.42"/>
    </reaction>
</comment>
<dbReference type="Pfam" id="PF01063">
    <property type="entry name" value="Aminotran_4"/>
    <property type="match status" value="1"/>
</dbReference>
<evidence type="ECO:0000256" key="3">
    <source>
        <dbReference type="ARBA" id="ARBA00005072"/>
    </source>
</evidence>
<dbReference type="PANTHER" id="PTHR42743:SF11">
    <property type="entry name" value="AMINODEOXYCHORISMATE LYASE"/>
    <property type="match status" value="1"/>
</dbReference>
<keyword evidence="9" id="KW-0032">Aminotransferase</keyword>
<comment type="pathway">
    <text evidence="3">Amino-acid biosynthesis; L-leucine biosynthesis; L-leucine from 3-methyl-2-oxobutanoate: step 4/4.</text>
</comment>
<evidence type="ECO:0000256" key="2">
    <source>
        <dbReference type="ARBA" id="ARBA00004931"/>
    </source>
</evidence>
<comment type="similarity">
    <text evidence="4">Belongs to the class-IV pyridoxal-phosphate-dependent aminotransferase family.</text>
</comment>
<reference evidence="10" key="1">
    <citation type="journal article" date="2019" name="Int. J. Syst. Evol. Microbiol.">
        <title>The Global Catalogue of Microorganisms (GCM) 10K type strain sequencing project: providing services to taxonomists for standard genome sequencing and annotation.</title>
        <authorList>
            <consortium name="The Broad Institute Genomics Platform"/>
            <consortium name="The Broad Institute Genome Sequencing Center for Infectious Disease"/>
            <person name="Wu L."/>
            <person name="Ma J."/>
        </authorList>
    </citation>
    <scope>NUCLEOTIDE SEQUENCE [LARGE SCALE GENOMIC DNA]</scope>
    <source>
        <strain evidence="10">KCTC 42805</strain>
    </source>
</reference>
<dbReference type="InterPro" id="IPR050571">
    <property type="entry name" value="Class-IV_PLP-Dep_Aminotrnsfr"/>
</dbReference>
<keyword evidence="10" id="KW-1185">Reference proteome</keyword>
<dbReference type="Gene3D" id="3.30.470.10">
    <property type="match status" value="1"/>
</dbReference>
<comment type="pathway">
    <text evidence="2">Amino-acid biosynthesis; L-valine biosynthesis; L-valine from pyruvate: step 4/4.</text>
</comment>
<dbReference type="RefSeq" id="WP_381527835.1">
    <property type="nucleotide sequence ID" value="NZ_JBHULN010000026.1"/>
</dbReference>
<evidence type="ECO:0000313" key="9">
    <source>
        <dbReference type="EMBL" id="MFD2574290.1"/>
    </source>
</evidence>
<dbReference type="InterPro" id="IPR001544">
    <property type="entry name" value="Aminotrans_IV"/>
</dbReference>
<proteinExistence type="inferred from homology"/>
<comment type="caution">
    <text evidence="9">The sequence shown here is derived from an EMBL/GenBank/DDBJ whole genome shotgun (WGS) entry which is preliminary data.</text>
</comment>
<name>A0ABW5MBB1_9BACT</name>
<evidence type="ECO:0000256" key="7">
    <source>
        <dbReference type="ARBA" id="ARBA00048798"/>
    </source>
</evidence>
<evidence type="ECO:0000313" key="10">
    <source>
        <dbReference type="Proteomes" id="UP001597469"/>
    </source>
</evidence>
<dbReference type="InterPro" id="IPR043132">
    <property type="entry name" value="BCAT-like_C"/>
</dbReference>
<dbReference type="Proteomes" id="UP001597469">
    <property type="component" value="Unassembled WGS sequence"/>
</dbReference>
<dbReference type="PANTHER" id="PTHR42743">
    <property type="entry name" value="AMINO-ACID AMINOTRANSFERASE"/>
    <property type="match status" value="1"/>
</dbReference>
<evidence type="ECO:0000256" key="4">
    <source>
        <dbReference type="ARBA" id="ARBA00009320"/>
    </source>
</evidence>
<evidence type="ECO:0000256" key="8">
    <source>
        <dbReference type="ARBA" id="ARBA00049229"/>
    </source>
</evidence>
<gene>
    <name evidence="9" type="ORF">ACFSUS_26890</name>
</gene>
<keyword evidence="9" id="KW-0808">Transferase</keyword>
<dbReference type="EC" id="2.6.1.42" evidence="5"/>
<evidence type="ECO:0000256" key="6">
    <source>
        <dbReference type="ARBA" id="ARBA00048212"/>
    </source>
</evidence>
<evidence type="ECO:0000256" key="1">
    <source>
        <dbReference type="ARBA" id="ARBA00004824"/>
    </source>
</evidence>
<sequence>MNLVYNSDILPEEKFYVELNDRAFQYGDGLFETIRYENGTLWFWSDHYDRLTAGMKTLGLTYPDGFDVPLLYQSILQLLSSNELSDQTARVKIQVWRQTGGLYTPTTNCANVLITARPGSPFAITQKTNVDLYPAFRLAPSPVSSFKTLNSLPYVLAGVHKQSMGLDDVILLDTNGHLAECVASNLFWQSADTLFTPSCQTGCINGIARRQLLRMFPKAEEGFFLPEILKKADVVFAANVMGIQVFQGQFSPQYYQQLMQVFTAKSL</sequence>
<comment type="pathway">
    <text evidence="1">Amino-acid biosynthesis; L-isoleucine biosynthesis; L-isoleucine from 2-oxobutanoate: step 4/4.</text>
</comment>
<dbReference type="EMBL" id="JBHULN010000026">
    <property type="protein sequence ID" value="MFD2574290.1"/>
    <property type="molecule type" value="Genomic_DNA"/>
</dbReference>
<comment type="catalytic activity">
    <reaction evidence="8">
        <text>L-leucine + 2-oxoglutarate = 4-methyl-2-oxopentanoate + L-glutamate</text>
        <dbReference type="Rhea" id="RHEA:18321"/>
        <dbReference type="ChEBI" id="CHEBI:16810"/>
        <dbReference type="ChEBI" id="CHEBI:17865"/>
        <dbReference type="ChEBI" id="CHEBI:29985"/>
        <dbReference type="ChEBI" id="CHEBI:57427"/>
        <dbReference type="EC" id="2.6.1.42"/>
    </reaction>
</comment>
<organism evidence="9 10">
    <name type="scientific">Spirosoma soli</name>
    <dbReference type="NCBI Taxonomy" id="1770529"/>
    <lineage>
        <taxon>Bacteria</taxon>
        <taxon>Pseudomonadati</taxon>
        <taxon>Bacteroidota</taxon>
        <taxon>Cytophagia</taxon>
        <taxon>Cytophagales</taxon>
        <taxon>Cytophagaceae</taxon>
        <taxon>Spirosoma</taxon>
    </lineage>
</organism>
<dbReference type="GO" id="GO:0008483">
    <property type="term" value="F:transaminase activity"/>
    <property type="evidence" value="ECO:0007669"/>
    <property type="project" value="UniProtKB-KW"/>
</dbReference>
<dbReference type="InterPro" id="IPR043131">
    <property type="entry name" value="BCAT-like_N"/>
</dbReference>
<dbReference type="InterPro" id="IPR036038">
    <property type="entry name" value="Aminotransferase-like"/>
</dbReference>
<accession>A0ABW5MBB1</accession>